<dbReference type="OrthoDB" id="9801669at2"/>
<dbReference type="PANTHER" id="PTHR43792">
    <property type="entry name" value="GNAT FAMILY, PUTATIVE (AFU_ORTHOLOGUE AFUA_3G00765)-RELATED-RELATED"/>
    <property type="match status" value="1"/>
</dbReference>
<dbReference type="PANTHER" id="PTHR43792:SF1">
    <property type="entry name" value="N-ACETYLTRANSFERASE DOMAIN-CONTAINING PROTEIN"/>
    <property type="match status" value="1"/>
</dbReference>
<keyword evidence="2" id="KW-0808">Transferase</keyword>
<sequence>MPDPIVPVETERLILRRFVPEDFEAFHGYHRLPEVARYLYRNPRTPEQSRAALERFGALKFEGEGDELVLAVEGRDTRALLGDVVLKWVSREARQAEIGYTFAPEAGGRGYATEAARAVLGLGFGRFGFHRIFARCDALNTGSIGVLRRLGMRQEAHLIQNDRFNGVWGDELIFAMLEEEWQRQAAR</sequence>
<accession>A0A0A0D5J6</accession>
<comment type="caution">
    <text evidence="2">The sequence shown here is derived from an EMBL/GenBank/DDBJ whole genome shotgun (WGS) entry which is preliminary data.</text>
</comment>
<protein>
    <submittedName>
        <fullName evidence="2">Acetyltransferase</fullName>
    </submittedName>
</protein>
<reference evidence="2 3" key="1">
    <citation type="submission" date="2014-01" db="EMBL/GenBank/DDBJ databases">
        <title>Genome sequence determination for a cystic fibrosis isolate, Inquilinus limosus.</title>
        <authorList>
            <person name="Pino M."/>
            <person name="Di Conza J."/>
            <person name="Gutkind G."/>
        </authorList>
    </citation>
    <scope>NUCLEOTIDE SEQUENCE [LARGE SCALE GENOMIC DNA]</scope>
    <source>
        <strain evidence="2 3">MP06</strain>
    </source>
</reference>
<dbReference type="Proteomes" id="UP000029995">
    <property type="component" value="Unassembled WGS sequence"/>
</dbReference>
<dbReference type="EMBL" id="JANX01000221">
    <property type="protein sequence ID" value="KGM33128.1"/>
    <property type="molecule type" value="Genomic_DNA"/>
</dbReference>
<gene>
    <name evidence="2" type="ORF">P409_17515</name>
</gene>
<dbReference type="Gene3D" id="3.40.630.30">
    <property type="match status" value="1"/>
</dbReference>
<dbReference type="SUPFAM" id="SSF55729">
    <property type="entry name" value="Acyl-CoA N-acyltransferases (Nat)"/>
    <property type="match status" value="1"/>
</dbReference>
<dbReference type="PROSITE" id="PS51186">
    <property type="entry name" value="GNAT"/>
    <property type="match status" value="1"/>
</dbReference>
<proteinExistence type="predicted"/>
<dbReference type="RefSeq" id="WP_034840254.1">
    <property type="nucleotide sequence ID" value="NZ_JANX01000221.1"/>
</dbReference>
<organism evidence="2 3">
    <name type="scientific">Inquilinus limosus MP06</name>
    <dbReference type="NCBI Taxonomy" id="1398085"/>
    <lineage>
        <taxon>Bacteria</taxon>
        <taxon>Pseudomonadati</taxon>
        <taxon>Pseudomonadota</taxon>
        <taxon>Alphaproteobacteria</taxon>
        <taxon>Rhodospirillales</taxon>
        <taxon>Rhodospirillaceae</taxon>
        <taxon>Inquilinus</taxon>
    </lineage>
</organism>
<dbReference type="InterPro" id="IPR051531">
    <property type="entry name" value="N-acetyltransferase"/>
</dbReference>
<evidence type="ECO:0000313" key="2">
    <source>
        <dbReference type="EMBL" id="KGM33128.1"/>
    </source>
</evidence>
<evidence type="ECO:0000313" key="3">
    <source>
        <dbReference type="Proteomes" id="UP000029995"/>
    </source>
</evidence>
<dbReference type="InterPro" id="IPR000182">
    <property type="entry name" value="GNAT_dom"/>
</dbReference>
<name>A0A0A0D5J6_9PROT</name>
<dbReference type="Pfam" id="PF13302">
    <property type="entry name" value="Acetyltransf_3"/>
    <property type="match status" value="1"/>
</dbReference>
<feature type="domain" description="N-acetyltransferase" evidence="1">
    <location>
        <begin position="13"/>
        <end position="179"/>
    </location>
</feature>
<dbReference type="GO" id="GO:0016747">
    <property type="term" value="F:acyltransferase activity, transferring groups other than amino-acyl groups"/>
    <property type="evidence" value="ECO:0007669"/>
    <property type="project" value="InterPro"/>
</dbReference>
<evidence type="ECO:0000259" key="1">
    <source>
        <dbReference type="PROSITE" id="PS51186"/>
    </source>
</evidence>
<dbReference type="InterPro" id="IPR016181">
    <property type="entry name" value="Acyl_CoA_acyltransferase"/>
</dbReference>
<dbReference type="AlphaFoldDB" id="A0A0A0D5J6"/>